<dbReference type="Gene3D" id="3.40.50.1820">
    <property type="entry name" value="alpha/beta hydrolase"/>
    <property type="match status" value="1"/>
</dbReference>
<proteinExistence type="predicted"/>
<evidence type="ECO:0000313" key="1">
    <source>
        <dbReference type="EMBL" id="OBV10031.1"/>
    </source>
</evidence>
<comment type="caution">
    <text evidence="1">The sequence shown here is derived from an EMBL/GenBank/DDBJ whole genome shotgun (WGS) entry which is preliminary data.</text>
</comment>
<evidence type="ECO:0000313" key="2">
    <source>
        <dbReference type="Proteomes" id="UP000092484"/>
    </source>
</evidence>
<dbReference type="STRING" id="1300349.I603_2592"/>
<dbReference type="EMBL" id="LZYB01000008">
    <property type="protein sequence ID" value="OBV10031.1"/>
    <property type="molecule type" value="Genomic_DNA"/>
</dbReference>
<protein>
    <submittedName>
        <fullName evidence="1">Putative hydrolase</fullName>
    </submittedName>
</protein>
<reference evidence="1 2" key="1">
    <citation type="submission" date="2016-06" db="EMBL/GenBank/DDBJ databases">
        <title>Genome sequence of Porphyrobacter dokdonensis DSW-74.</title>
        <authorList>
            <person name="Kim J.F."/>
            <person name="Song J.Y."/>
        </authorList>
    </citation>
    <scope>NUCLEOTIDE SEQUENCE [LARGE SCALE GENOMIC DNA]</scope>
    <source>
        <strain evidence="1 2">DSW-74</strain>
    </source>
</reference>
<keyword evidence="2" id="KW-1185">Reference proteome</keyword>
<sequence length="306" mass="34131">MVPAGEIAMEVWRAGDDGLPVVWVQDMHNYFTPQGDPEYCARFLAMSGPQREFLARLGRNYRAYAPMRRGYGKTQDDGAYDIASNGRALIAMLDAEGIEKAVFLGRTPSQLDLLWLAENHPERIAGVIFLEGTPQVLLDATDPDMFALGAGFWRTSLDISSDIGKLDAMTVGRLGSYIPEFLSDPEVQIEVPVLYLEGPPPTEGKWMWLEIFRGVGSQVKCQEVTDDFPCNVLGNPERVARLEAALTAHPMRKLAAQSRALMAARFTDFRVDPFRMPKGPPSPDNMWAEYYDRVQPFLESIPASPE</sequence>
<dbReference type="Proteomes" id="UP000092484">
    <property type="component" value="Unassembled WGS sequence"/>
</dbReference>
<dbReference type="AlphaFoldDB" id="A0A1A7BE45"/>
<gene>
    <name evidence="1" type="ORF">I603_2592</name>
</gene>
<dbReference type="InterPro" id="IPR029058">
    <property type="entry name" value="AB_hydrolase_fold"/>
</dbReference>
<organism evidence="1 2">
    <name type="scientific">Erythrobacter dokdonensis DSW-74</name>
    <dbReference type="NCBI Taxonomy" id="1300349"/>
    <lineage>
        <taxon>Bacteria</taxon>
        <taxon>Pseudomonadati</taxon>
        <taxon>Pseudomonadota</taxon>
        <taxon>Alphaproteobacteria</taxon>
        <taxon>Sphingomonadales</taxon>
        <taxon>Erythrobacteraceae</taxon>
        <taxon>Erythrobacter/Porphyrobacter group</taxon>
        <taxon>Erythrobacter</taxon>
    </lineage>
</organism>
<dbReference type="GO" id="GO:0016787">
    <property type="term" value="F:hydrolase activity"/>
    <property type="evidence" value="ECO:0007669"/>
    <property type="project" value="UniProtKB-KW"/>
</dbReference>
<dbReference type="SUPFAM" id="SSF53474">
    <property type="entry name" value="alpha/beta-Hydrolases"/>
    <property type="match status" value="1"/>
</dbReference>
<accession>A0A1A7BE45</accession>
<name>A0A1A7BE45_9SPHN</name>
<keyword evidence="1" id="KW-0378">Hydrolase</keyword>